<feature type="transmembrane region" description="Helical" evidence="1">
    <location>
        <begin position="36"/>
        <end position="57"/>
    </location>
</feature>
<keyword evidence="3" id="KW-1185">Reference proteome</keyword>
<dbReference type="Proteomes" id="UP000631114">
    <property type="component" value="Unassembled WGS sequence"/>
</dbReference>
<evidence type="ECO:0000313" key="2">
    <source>
        <dbReference type="EMBL" id="KAF9607166.1"/>
    </source>
</evidence>
<dbReference type="OrthoDB" id="7933078at2759"/>
<dbReference type="EMBL" id="JADFTS010000005">
    <property type="protein sequence ID" value="KAF9607166.1"/>
    <property type="molecule type" value="Genomic_DNA"/>
</dbReference>
<evidence type="ECO:0008006" key="4">
    <source>
        <dbReference type="Google" id="ProtNLM"/>
    </source>
</evidence>
<sequence length="80" mass="8788">MYGFTSVSKGDLEEGTLYPGLSYGENELRWGFIRKVYGILSAQILLTTLVSSLTVLYTPLNNLLQGSSGLLFLFAILPLI</sequence>
<comment type="caution">
    <text evidence="2">The sequence shown here is derived from an EMBL/GenBank/DDBJ whole genome shotgun (WGS) entry which is preliminary data.</text>
</comment>
<organism evidence="2 3">
    <name type="scientific">Coptis chinensis</name>
    <dbReference type="NCBI Taxonomy" id="261450"/>
    <lineage>
        <taxon>Eukaryota</taxon>
        <taxon>Viridiplantae</taxon>
        <taxon>Streptophyta</taxon>
        <taxon>Embryophyta</taxon>
        <taxon>Tracheophyta</taxon>
        <taxon>Spermatophyta</taxon>
        <taxon>Magnoliopsida</taxon>
        <taxon>Ranunculales</taxon>
        <taxon>Ranunculaceae</taxon>
        <taxon>Coptidoideae</taxon>
        <taxon>Coptis</taxon>
    </lineage>
</organism>
<proteinExistence type="predicted"/>
<accession>A0A835M1D7</accession>
<reference evidence="2 3" key="1">
    <citation type="submission" date="2020-10" db="EMBL/GenBank/DDBJ databases">
        <title>The Coptis chinensis genome and diversification of protoberbering-type alkaloids.</title>
        <authorList>
            <person name="Wang B."/>
            <person name="Shu S."/>
            <person name="Song C."/>
            <person name="Liu Y."/>
        </authorList>
    </citation>
    <scope>NUCLEOTIDE SEQUENCE [LARGE SCALE GENOMIC DNA]</scope>
    <source>
        <strain evidence="2">HL-2020</strain>
        <tissue evidence="2">Leaf</tissue>
    </source>
</reference>
<evidence type="ECO:0000256" key="1">
    <source>
        <dbReference type="SAM" id="Phobius"/>
    </source>
</evidence>
<name>A0A835M1D7_9MAGN</name>
<keyword evidence="1" id="KW-0812">Transmembrane</keyword>
<evidence type="ECO:0000313" key="3">
    <source>
        <dbReference type="Proteomes" id="UP000631114"/>
    </source>
</evidence>
<keyword evidence="1" id="KW-1133">Transmembrane helix</keyword>
<protein>
    <recommendedName>
        <fullName evidence="4">BI1-like protein</fullName>
    </recommendedName>
</protein>
<gene>
    <name evidence="2" type="ORF">IFM89_032388</name>
</gene>
<dbReference type="AlphaFoldDB" id="A0A835M1D7"/>
<keyword evidence="1" id="KW-0472">Membrane</keyword>